<dbReference type="GO" id="GO:0046872">
    <property type="term" value="F:metal ion binding"/>
    <property type="evidence" value="ECO:0007669"/>
    <property type="project" value="UniProtKB-KW"/>
</dbReference>
<keyword evidence="10" id="KW-0548">Nucleotidyltransferase</keyword>
<dbReference type="Pfam" id="PF12804">
    <property type="entry name" value="NTP_transf_3"/>
    <property type="match status" value="1"/>
</dbReference>
<dbReference type="InterPro" id="IPR025877">
    <property type="entry name" value="MobA-like_NTP_Trfase"/>
</dbReference>
<dbReference type="GO" id="GO:0005737">
    <property type="term" value="C:cytoplasm"/>
    <property type="evidence" value="ECO:0007669"/>
    <property type="project" value="UniProtKB-SubCell"/>
</dbReference>
<evidence type="ECO:0000256" key="8">
    <source>
        <dbReference type="HAMAP-Rule" id="MF_00316"/>
    </source>
</evidence>
<evidence type="ECO:0000256" key="3">
    <source>
        <dbReference type="ARBA" id="ARBA00022723"/>
    </source>
</evidence>
<dbReference type="GO" id="GO:0005525">
    <property type="term" value="F:GTP binding"/>
    <property type="evidence" value="ECO:0007669"/>
    <property type="project" value="UniProtKB-UniRule"/>
</dbReference>
<evidence type="ECO:0000256" key="1">
    <source>
        <dbReference type="ARBA" id="ARBA00022490"/>
    </source>
</evidence>
<dbReference type="Proteomes" id="UP000247150">
    <property type="component" value="Unassembled WGS sequence"/>
</dbReference>
<dbReference type="EC" id="2.7.7.77" evidence="8"/>
<comment type="similarity">
    <text evidence="8">Belongs to the MobA family.</text>
</comment>
<dbReference type="CDD" id="cd02503">
    <property type="entry name" value="MobA"/>
    <property type="match status" value="1"/>
</dbReference>
<feature type="domain" description="MobA-like NTP transferase" evidence="9">
    <location>
        <begin position="5"/>
        <end position="149"/>
    </location>
</feature>
<dbReference type="InterPro" id="IPR013482">
    <property type="entry name" value="Molybde_CF_guanTrfase"/>
</dbReference>
<comment type="subcellular location">
    <subcellularLocation>
        <location evidence="8">Cytoplasm</location>
    </subcellularLocation>
</comment>
<gene>
    <name evidence="8" type="primary">mobA</name>
    <name evidence="10" type="ORF">DFO73_102103</name>
</gene>
<dbReference type="EMBL" id="QGTW01000002">
    <property type="protein sequence ID" value="PWW31109.1"/>
    <property type="molecule type" value="Genomic_DNA"/>
</dbReference>
<accession>A0A2V3A5S1</accession>
<feature type="binding site" evidence="8">
    <location>
        <position position="20"/>
    </location>
    <ligand>
        <name>GTP</name>
        <dbReference type="ChEBI" id="CHEBI:37565"/>
    </ligand>
</feature>
<keyword evidence="4 8" id="KW-0547">Nucleotide-binding</keyword>
<sequence>MSITGIILAGGHSSRMGENKALLQIGGKTVIERIANQLASMSSEMIIVANNQEEYQFLGIPMVSDQWKEKGPLAGIHAGLTASNTLKNLIVACDMPFISAELGKILLKKLDTHQAAVPEIEGRLHPLYAAYRKDTKEAAEQALRDNRLRIRGFLHDINASIMKGEELKRMGFLYEQAHFFNMNRPDEYQMALKMAAEKGKHPK</sequence>
<evidence type="ECO:0000313" key="10">
    <source>
        <dbReference type="EMBL" id="PWW31109.1"/>
    </source>
</evidence>
<protein>
    <recommendedName>
        <fullName evidence="8">Probable molybdenum cofactor guanylyltransferase</fullName>
        <shortName evidence="8">MoCo guanylyltransferase</shortName>
        <ecNumber evidence="8">2.7.7.77</ecNumber>
    </recommendedName>
    <alternativeName>
        <fullName evidence="8">GTP:molybdopterin guanylyltransferase</fullName>
    </alternativeName>
    <alternativeName>
        <fullName evidence="8">Mo-MPT guanylyltransferase</fullName>
    </alternativeName>
    <alternativeName>
        <fullName evidence="8">Molybdopterin guanylyltransferase</fullName>
    </alternativeName>
    <alternativeName>
        <fullName evidence="8">Molybdopterin-guanine dinucleotide synthase</fullName>
        <shortName evidence="8">MGD synthase</shortName>
    </alternativeName>
</protein>
<keyword evidence="7 8" id="KW-0501">Molybdenum cofactor biosynthesis</keyword>
<feature type="binding site" evidence="8">
    <location>
        <position position="65"/>
    </location>
    <ligand>
        <name>GTP</name>
        <dbReference type="ChEBI" id="CHEBI:37565"/>
    </ligand>
</feature>
<dbReference type="PANTHER" id="PTHR19136">
    <property type="entry name" value="MOLYBDENUM COFACTOR GUANYLYLTRANSFERASE"/>
    <property type="match status" value="1"/>
</dbReference>
<dbReference type="AlphaFoldDB" id="A0A2V3A5S1"/>
<dbReference type="HAMAP" id="MF_00316">
    <property type="entry name" value="MobA"/>
    <property type="match status" value="1"/>
</dbReference>
<comment type="caution">
    <text evidence="8">Lacks conserved residue(s) required for the propagation of feature annotation.</text>
</comment>
<dbReference type="GO" id="GO:0061603">
    <property type="term" value="F:molybdenum cofactor guanylyltransferase activity"/>
    <property type="evidence" value="ECO:0007669"/>
    <property type="project" value="UniProtKB-EC"/>
</dbReference>
<feature type="binding site" evidence="8">
    <location>
        <position position="94"/>
    </location>
    <ligand>
        <name>GTP</name>
        <dbReference type="ChEBI" id="CHEBI:37565"/>
    </ligand>
</feature>
<dbReference type="InterPro" id="IPR029044">
    <property type="entry name" value="Nucleotide-diphossugar_trans"/>
</dbReference>
<dbReference type="SUPFAM" id="SSF53448">
    <property type="entry name" value="Nucleotide-diphospho-sugar transferases"/>
    <property type="match status" value="1"/>
</dbReference>
<name>A0A2V3A5S1_9BACI</name>
<evidence type="ECO:0000256" key="7">
    <source>
        <dbReference type="ARBA" id="ARBA00023150"/>
    </source>
</evidence>
<dbReference type="RefSeq" id="WP_110063659.1">
    <property type="nucleotide sequence ID" value="NZ_QGTW01000002.1"/>
</dbReference>
<evidence type="ECO:0000256" key="5">
    <source>
        <dbReference type="ARBA" id="ARBA00022842"/>
    </source>
</evidence>
<comment type="caution">
    <text evidence="10">The sequence shown here is derived from an EMBL/GenBank/DDBJ whole genome shotgun (WGS) entry which is preliminary data.</text>
</comment>
<dbReference type="PANTHER" id="PTHR19136:SF81">
    <property type="entry name" value="MOLYBDENUM COFACTOR GUANYLYLTRANSFERASE"/>
    <property type="match status" value="1"/>
</dbReference>
<dbReference type="GO" id="GO:0006777">
    <property type="term" value="P:Mo-molybdopterin cofactor biosynthetic process"/>
    <property type="evidence" value="ECO:0007669"/>
    <property type="project" value="UniProtKB-KW"/>
</dbReference>
<evidence type="ECO:0000256" key="2">
    <source>
        <dbReference type="ARBA" id="ARBA00022679"/>
    </source>
</evidence>
<feature type="binding site" evidence="8">
    <location>
        <begin position="8"/>
        <end position="10"/>
    </location>
    <ligand>
        <name>GTP</name>
        <dbReference type="ChEBI" id="CHEBI:37565"/>
    </ligand>
</feature>
<comment type="domain">
    <text evidence="8">The N-terminal domain determines nucleotide recognition and specific binding, while the C-terminal domain determines the specific binding to the target protein.</text>
</comment>
<evidence type="ECO:0000256" key="6">
    <source>
        <dbReference type="ARBA" id="ARBA00023134"/>
    </source>
</evidence>
<dbReference type="Gene3D" id="3.90.550.10">
    <property type="entry name" value="Spore Coat Polysaccharide Biosynthesis Protein SpsA, Chain A"/>
    <property type="match status" value="1"/>
</dbReference>
<keyword evidence="5 8" id="KW-0460">Magnesium</keyword>
<evidence type="ECO:0000256" key="4">
    <source>
        <dbReference type="ARBA" id="ARBA00022741"/>
    </source>
</evidence>
<keyword evidence="3 8" id="KW-0479">Metal-binding</keyword>
<keyword evidence="1 8" id="KW-0963">Cytoplasm</keyword>
<keyword evidence="2 8" id="KW-0808">Transferase</keyword>
<organism evidence="10 11">
    <name type="scientific">Cytobacillus oceanisediminis</name>
    <dbReference type="NCBI Taxonomy" id="665099"/>
    <lineage>
        <taxon>Bacteria</taxon>
        <taxon>Bacillati</taxon>
        <taxon>Bacillota</taxon>
        <taxon>Bacilli</taxon>
        <taxon>Bacillales</taxon>
        <taxon>Bacillaceae</taxon>
        <taxon>Cytobacillus</taxon>
    </lineage>
</organism>
<proteinExistence type="inferred from homology"/>
<dbReference type="OrthoDB" id="9788394at2"/>
<evidence type="ECO:0000313" key="11">
    <source>
        <dbReference type="Proteomes" id="UP000247150"/>
    </source>
</evidence>
<keyword evidence="6 8" id="KW-0342">GTP-binding</keyword>
<reference evidence="10 11" key="1">
    <citation type="submission" date="2018-05" db="EMBL/GenBank/DDBJ databases">
        <title>Freshwater and sediment microbial communities from various areas in North America, analyzing microbe dynamics in response to fracking.</title>
        <authorList>
            <person name="Lamendella R."/>
        </authorList>
    </citation>
    <scope>NUCLEOTIDE SEQUENCE [LARGE SCALE GENOMIC DNA]</scope>
    <source>
        <strain evidence="10 11">15_TX</strain>
    </source>
</reference>
<feature type="binding site" evidence="8">
    <location>
        <position position="94"/>
    </location>
    <ligand>
        <name>Mg(2+)</name>
        <dbReference type="ChEBI" id="CHEBI:18420"/>
    </ligand>
</feature>
<comment type="catalytic activity">
    <reaction evidence="8">
        <text>Mo-molybdopterin + GTP + H(+) = Mo-molybdopterin guanine dinucleotide + diphosphate</text>
        <dbReference type="Rhea" id="RHEA:34243"/>
        <dbReference type="ChEBI" id="CHEBI:15378"/>
        <dbReference type="ChEBI" id="CHEBI:33019"/>
        <dbReference type="ChEBI" id="CHEBI:37565"/>
        <dbReference type="ChEBI" id="CHEBI:71302"/>
        <dbReference type="ChEBI" id="CHEBI:71310"/>
        <dbReference type="EC" id="2.7.7.77"/>
    </reaction>
</comment>
<comment type="cofactor">
    <cofactor evidence="8">
        <name>Mg(2+)</name>
        <dbReference type="ChEBI" id="CHEBI:18420"/>
    </cofactor>
</comment>
<evidence type="ECO:0000259" key="9">
    <source>
        <dbReference type="Pfam" id="PF12804"/>
    </source>
</evidence>
<comment type="function">
    <text evidence="8">Transfers a GMP moiety from GTP to Mo-molybdopterin (Mo-MPT) cofactor (Moco or molybdenum cofactor) to form Mo-molybdopterin guanine dinucleotide (Mo-MGD) cofactor.</text>
</comment>